<feature type="transmembrane region" description="Helical" evidence="5">
    <location>
        <begin position="367"/>
        <end position="390"/>
    </location>
</feature>
<keyword evidence="7" id="KW-1185">Reference proteome</keyword>
<reference evidence="6" key="1">
    <citation type="journal article" date="2023" name="Mol. Biol. Evol.">
        <title>Third-Generation Sequencing Reveals the Adaptive Role of the Epigenome in Three Deep-Sea Polychaetes.</title>
        <authorList>
            <person name="Perez M."/>
            <person name="Aroh O."/>
            <person name="Sun Y."/>
            <person name="Lan Y."/>
            <person name="Juniper S.K."/>
            <person name="Young C.R."/>
            <person name="Angers B."/>
            <person name="Qian P.Y."/>
        </authorList>
    </citation>
    <scope>NUCLEOTIDE SEQUENCE</scope>
    <source>
        <strain evidence="6">P08H-3</strain>
    </source>
</reference>
<dbReference type="PANTHER" id="PTHR31154:SF4">
    <property type="entry name" value="MEMBRANE TRANSPORTER PROTEIN"/>
    <property type="match status" value="1"/>
</dbReference>
<feature type="transmembrane region" description="Helical" evidence="5">
    <location>
        <begin position="75"/>
        <end position="94"/>
    </location>
</feature>
<feature type="transmembrane region" description="Helical" evidence="5">
    <location>
        <begin position="150"/>
        <end position="169"/>
    </location>
</feature>
<dbReference type="GO" id="GO:0016020">
    <property type="term" value="C:membrane"/>
    <property type="evidence" value="ECO:0007669"/>
    <property type="project" value="UniProtKB-SubCell"/>
</dbReference>
<accession>A0AAD9JCK6</accession>
<dbReference type="PANTHER" id="PTHR31154">
    <property type="entry name" value="MEMBRANE TRANSPORTER PROTEIN"/>
    <property type="match status" value="1"/>
</dbReference>
<organism evidence="6 7">
    <name type="scientific">Paralvinella palmiformis</name>
    <dbReference type="NCBI Taxonomy" id="53620"/>
    <lineage>
        <taxon>Eukaryota</taxon>
        <taxon>Metazoa</taxon>
        <taxon>Spiralia</taxon>
        <taxon>Lophotrochozoa</taxon>
        <taxon>Annelida</taxon>
        <taxon>Polychaeta</taxon>
        <taxon>Sedentaria</taxon>
        <taxon>Canalipalpata</taxon>
        <taxon>Terebellida</taxon>
        <taxon>Terebelliformia</taxon>
        <taxon>Alvinellidae</taxon>
        <taxon>Paralvinella</taxon>
    </lineage>
</organism>
<proteinExistence type="predicted"/>
<evidence type="ECO:0000256" key="3">
    <source>
        <dbReference type="ARBA" id="ARBA00022989"/>
    </source>
</evidence>
<feature type="transmembrane region" description="Helical" evidence="5">
    <location>
        <begin position="207"/>
        <end position="224"/>
    </location>
</feature>
<dbReference type="Proteomes" id="UP001208570">
    <property type="component" value="Unassembled WGS sequence"/>
</dbReference>
<evidence type="ECO:0000256" key="4">
    <source>
        <dbReference type="ARBA" id="ARBA00023136"/>
    </source>
</evidence>
<keyword evidence="2 5" id="KW-0812">Transmembrane</keyword>
<comment type="caution">
    <text evidence="6">The sequence shown here is derived from an EMBL/GenBank/DDBJ whole genome shotgun (WGS) entry which is preliminary data.</text>
</comment>
<dbReference type="AlphaFoldDB" id="A0AAD9JCK6"/>
<evidence type="ECO:0000256" key="1">
    <source>
        <dbReference type="ARBA" id="ARBA00004141"/>
    </source>
</evidence>
<feature type="transmembrane region" description="Helical" evidence="5">
    <location>
        <begin position="175"/>
        <end position="195"/>
    </location>
</feature>
<feature type="transmembrane region" description="Helical" evidence="5">
    <location>
        <begin position="341"/>
        <end position="361"/>
    </location>
</feature>
<evidence type="ECO:0000313" key="7">
    <source>
        <dbReference type="Proteomes" id="UP001208570"/>
    </source>
</evidence>
<feature type="transmembrane region" description="Helical" evidence="5">
    <location>
        <begin position="282"/>
        <end position="301"/>
    </location>
</feature>
<comment type="subcellular location">
    <subcellularLocation>
        <location evidence="1">Membrane</location>
        <topology evidence="1">Multi-pass membrane protein</topology>
    </subcellularLocation>
</comment>
<feature type="transmembrane region" description="Helical" evidence="5">
    <location>
        <begin position="244"/>
        <end position="275"/>
    </location>
</feature>
<gene>
    <name evidence="6" type="ORF">LSH36_395g02037</name>
</gene>
<evidence type="ECO:0000313" key="6">
    <source>
        <dbReference type="EMBL" id="KAK2150687.1"/>
    </source>
</evidence>
<feature type="transmembrane region" description="Helical" evidence="5">
    <location>
        <begin position="313"/>
        <end position="334"/>
    </location>
</feature>
<keyword evidence="3 5" id="KW-1133">Transmembrane helix</keyword>
<dbReference type="InterPro" id="IPR002781">
    <property type="entry name" value="TM_pro_TauE-like"/>
</dbReference>
<dbReference type="EMBL" id="JAODUP010000395">
    <property type="protein sequence ID" value="KAK2150687.1"/>
    <property type="molecule type" value="Genomic_DNA"/>
</dbReference>
<feature type="transmembrane region" description="Helical" evidence="5">
    <location>
        <begin position="114"/>
        <end position="138"/>
    </location>
</feature>
<keyword evidence="4 5" id="KW-0472">Membrane</keyword>
<evidence type="ECO:0000256" key="5">
    <source>
        <dbReference type="SAM" id="Phobius"/>
    </source>
</evidence>
<protein>
    <recommendedName>
        <fullName evidence="8">Membrane transporter protein</fullName>
    </recommendedName>
</protein>
<evidence type="ECO:0008006" key="8">
    <source>
        <dbReference type="Google" id="ProtNLM"/>
    </source>
</evidence>
<evidence type="ECO:0000256" key="2">
    <source>
        <dbReference type="ARBA" id="ARBA00022692"/>
    </source>
</evidence>
<name>A0AAD9JCK6_9ANNE</name>
<dbReference type="Pfam" id="PF01925">
    <property type="entry name" value="TauE"/>
    <property type="match status" value="1"/>
</dbReference>
<sequence>MSGLDDSGREMGNNNNEMVNDKESGRKCCRYGCRFWCKKYFWEGQELTTSDGGYSQEQLDLMPSNKRFLVKYRRLIGFAIPVTIWHFFWWALFFDRGFWKEQYFPTKYHLSITMIAGGTVAGMTSVGGGAVAFPVLTLVLRVPPDIARDVALMIQSSGMTAASFSIFFMRVCVEWHALILCTVGSLAGIIFGLHVVDPAMSSSLKKLTFVSIWLSFAIVLLILNRTHKRRTFNGIPAFGAWKGAVLVIGGFVGGIFTAFAGTGLDICAFMVLTLLFRISEKVATPTTVILMAFNSLIALYWRANMLQAVTDTAWQYIAVTFPVVTIMAPVGSIIGTHFHRLVLAALVIILNVTSYILAFVIVRPLTFPVVGTSIGIMVGCFLVFIAMTYAGQKLLDRYESSEDPNGDKERRIAILSKIFDESHINLGYRRDNSSLEL</sequence>